<feature type="transmembrane region" description="Helical" evidence="2">
    <location>
        <begin position="106"/>
        <end position="125"/>
    </location>
</feature>
<feature type="compositionally biased region" description="Polar residues" evidence="1">
    <location>
        <begin position="668"/>
        <end position="686"/>
    </location>
</feature>
<dbReference type="InterPro" id="IPR036388">
    <property type="entry name" value="WH-like_DNA-bd_sf"/>
</dbReference>
<dbReference type="Gene3D" id="3.10.350.10">
    <property type="entry name" value="LysM domain"/>
    <property type="match status" value="1"/>
</dbReference>
<dbReference type="PANTHER" id="PTHR35807">
    <property type="entry name" value="TRANSCRIPTIONAL REGULATOR REDD-RELATED"/>
    <property type="match status" value="1"/>
</dbReference>
<keyword evidence="2" id="KW-0472">Membrane</keyword>
<reference evidence="4" key="1">
    <citation type="submission" date="2021-01" db="EMBL/GenBank/DDBJ databases">
        <title>Whole genome shotgun sequence of Actinoplanes capillaceus NBRC 16408.</title>
        <authorList>
            <person name="Komaki H."/>
            <person name="Tamura T."/>
        </authorList>
    </citation>
    <scope>NUCLEOTIDE SEQUENCE [LARGE SCALE GENOMIC DNA]</scope>
    <source>
        <strain evidence="4">NBRC 16408</strain>
    </source>
</reference>
<name>A0ABQ3WZ91_9ACTN</name>
<evidence type="ECO:0000259" key="3">
    <source>
        <dbReference type="SMART" id="SM01043"/>
    </source>
</evidence>
<dbReference type="Gene3D" id="1.10.10.10">
    <property type="entry name" value="Winged helix-like DNA-binding domain superfamily/Winged helix DNA-binding domain"/>
    <property type="match status" value="1"/>
</dbReference>
<feature type="transmembrane region" description="Helical" evidence="2">
    <location>
        <begin position="12"/>
        <end position="32"/>
    </location>
</feature>
<dbReference type="EMBL" id="BOMF01000186">
    <property type="protein sequence ID" value="GID51488.1"/>
    <property type="molecule type" value="Genomic_DNA"/>
</dbReference>
<keyword evidence="2" id="KW-0812">Transmembrane</keyword>
<dbReference type="SMART" id="SM01043">
    <property type="entry name" value="BTAD"/>
    <property type="match status" value="1"/>
</dbReference>
<feature type="domain" description="Bacterial transcriptional activator" evidence="3">
    <location>
        <begin position="854"/>
        <end position="993"/>
    </location>
</feature>
<dbReference type="InterPro" id="IPR036779">
    <property type="entry name" value="LysM_dom_sf"/>
</dbReference>
<gene>
    <name evidence="4" type="ORF">Aca07nite_87630</name>
</gene>
<proteinExistence type="predicted"/>
<evidence type="ECO:0000256" key="2">
    <source>
        <dbReference type="SAM" id="Phobius"/>
    </source>
</evidence>
<feature type="compositionally biased region" description="Low complexity" evidence="1">
    <location>
        <begin position="284"/>
        <end position="303"/>
    </location>
</feature>
<feature type="compositionally biased region" description="Basic and acidic residues" evidence="1">
    <location>
        <begin position="175"/>
        <end position="185"/>
    </location>
</feature>
<feature type="compositionally biased region" description="Low complexity" evidence="1">
    <location>
        <begin position="313"/>
        <end position="333"/>
    </location>
</feature>
<dbReference type="CDD" id="cd00118">
    <property type="entry name" value="LysM"/>
    <property type="match status" value="1"/>
</dbReference>
<feature type="compositionally biased region" description="Polar residues" evidence="1">
    <location>
        <begin position="696"/>
        <end position="710"/>
    </location>
</feature>
<evidence type="ECO:0000256" key="1">
    <source>
        <dbReference type="SAM" id="MobiDB-lite"/>
    </source>
</evidence>
<feature type="transmembrane region" description="Helical" evidence="2">
    <location>
        <begin position="62"/>
        <end position="86"/>
    </location>
</feature>
<dbReference type="InterPro" id="IPR005158">
    <property type="entry name" value="BTAD"/>
</dbReference>
<comment type="caution">
    <text evidence="4">The sequence shown here is derived from an EMBL/GenBank/DDBJ whole genome shotgun (WGS) entry which is preliminary data.</text>
</comment>
<dbReference type="RefSeq" id="WP_204301547.1">
    <property type="nucleotide sequence ID" value="NZ_BAAAGQ010000074.1"/>
</dbReference>
<protein>
    <recommendedName>
        <fullName evidence="3">Bacterial transcriptional activator domain-containing protein</fullName>
    </recommendedName>
</protein>
<feature type="compositionally biased region" description="Polar residues" evidence="1">
    <location>
        <begin position="821"/>
        <end position="837"/>
    </location>
</feature>
<sequence>MRIVGWLGQLLFKLFKLAVLAGLLAGVPVGLITQVPTSIPRRVPTGEQFLGLLTRPVSDTTVITLIAIALWIVWATFVISLGVELVATARGVPRPRWGPIAPLQSLASWLISGLITGVLVATPVVTLTSQPAPASATSTAPAHTVTVARTITVSPAQQPDRPTDALATSTTTTKRHADTAKTTRAETRKPAVYQVRRGDWLGAIADRYLGDFDRYPEIQRLNEDLIPAATGPRGPDHIEPGWRLILPDDATDRGTRTHATGVLVVKPTPPAPGNDEAETKQPETAAPGATTPTPKTSSNSTAPQQTPRSIPRTTAPSNSALSPTPSSATAPTAQESVSDNAAPPTADRPGVALPGGWVSIPLAAALIGAVTLLWLRRRHRYIPRALKAGDDDTDDLLPPPPAVPRMRRALREQAPELLHPAAPLHPTVTDYANTDPDQRQPLPAIGAHGAQLAGFSAPLAAAACAALTGPGADAAARGLLVAILSTGTPDDPDARGQVIIPAAALTTLLGAHAVQVDTLPRLHVTASTSEALTMVEELLIERRRQLQDYDAVDLDQMRAADPYHPPVPPILLIAEVPAPDLHARVTTTVQLGAPLAINAVLLGDWPTGHTRTVSADGHTSDDHDRLAVLDVPTTIQLLGVLHEAHTGKPATSDTNTTAVTQTAETLPDNASVTAETDTTRATQSQPADDAHRDTAQSDVTRGDTTASDPDSANEPEAPAPGPAATASARRPTTRAGQRLPVRIQLLGEPAIHDGDTNLAAVLRQHARELLVYLAVHRNGADLSEIMEVMWPNASVRRASERLSTEVADVRRRIRQAAGDNPQPSQGKRSTSAPRLQPVVNSGSRYHFDPAIVDIDLWQLTDALRAAAATTDRATRLAALQHAIDLDTGTLADGIDYDWIDQPREHLRRQCLRARVHLADLLMEDDPKRALHLYQDACDLDPLNEEVARRTMKAMAAVGDTDGIRTRLDQLRAALDTIDEELAAETIDLVKQLQRDTVNRGRPAMPRRVDR</sequence>
<feature type="region of interest" description="Disordered" evidence="1">
    <location>
        <begin position="154"/>
        <end position="185"/>
    </location>
</feature>
<accession>A0ABQ3WZ91</accession>
<feature type="region of interest" description="Disordered" evidence="1">
    <location>
        <begin position="814"/>
        <end position="837"/>
    </location>
</feature>
<keyword evidence="2" id="KW-1133">Transmembrane helix</keyword>
<organism evidence="4">
    <name type="scientific">Actinoplanes campanulatus</name>
    <dbReference type="NCBI Taxonomy" id="113559"/>
    <lineage>
        <taxon>Bacteria</taxon>
        <taxon>Bacillati</taxon>
        <taxon>Actinomycetota</taxon>
        <taxon>Actinomycetes</taxon>
        <taxon>Micromonosporales</taxon>
        <taxon>Micromonosporaceae</taxon>
        <taxon>Actinoplanes</taxon>
    </lineage>
</organism>
<feature type="compositionally biased region" description="Low complexity" evidence="1">
    <location>
        <begin position="650"/>
        <end position="665"/>
    </location>
</feature>
<feature type="region of interest" description="Disordered" evidence="1">
    <location>
        <begin position="646"/>
        <end position="737"/>
    </location>
</feature>
<dbReference type="Gene3D" id="1.25.40.10">
    <property type="entry name" value="Tetratricopeptide repeat domain"/>
    <property type="match status" value="1"/>
</dbReference>
<dbReference type="InterPro" id="IPR051677">
    <property type="entry name" value="AfsR-DnrI-RedD_regulator"/>
</dbReference>
<dbReference type="PANTHER" id="PTHR35807:SF2">
    <property type="entry name" value="TRANSCRIPTIONAL ACTIVATOR DOMAIN"/>
    <property type="match status" value="1"/>
</dbReference>
<feature type="region of interest" description="Disordered" evidence="1">
    <location>
        <begin position="259"/>
        <end position="348"/>
    </location>
</feature>
<feature type="compositionally biased region" description="Low complexity" evidence="1">
    <location>
        <begin position="712"/>
        <end position="736"/>
    </location>
</feature>
<dbReference type="Pfam" id="PF03704">
    <property type="entry name" value="BTAD"/>
    <property type="match status" value="1"/>
</dbReference>
<dbReference type="InterPro" id="IPR011990">
    <property type="entry name" value="TPR-like_helical_dom_sf"/>
</dbReference>
<dbReference type="InterPro" id="IPR018392">
    <property type="entry name" value="LysM"/>
</dbReference>
<evidence type="ECO:0000313" key="4">
    <source>
        <dbReference type="EMBL" id="GID51488.1"/>
    </source>
</evidence>